<reference evidence="1" key="1">
    <citation type="submission" date="2018-05" db="EMBL/GenBank/DDBJ databases">
        <authorList>
            <person name="Lanie J.A."/>
            <person name="Ng W.-L."/>
            <person name="Kazmierczak K.M."/>
            <person name="Andrzejewski T.M."/>
            <person name="Davidsen T.M."/>
            <person name="Wayne K.J."/>
            <person name="Tettelin H."/>
            <person name="Glass J.I."/>
            <person name="Rusch D."/>
            <person name="Podicherti R."/>
            <person name="Tsui H.-C.T."/>
            <person name="Winkler M.E."/>
        </authorList>
    </citation>
    <scope>NUCLEOTIDE SEQUENCE</scope>
</reference>
<proteinExistence type="predicted"/>
<accession>A0A382MCC1</accession>
<evidence type="ECO:0000313" key="1">
    <source>
        <dbReference type="EMBL" id="SVC46519.1"/>
    </source>
</evidence>
<name>A0A382MCC1_9ZZZZ</name>
<dbReference type="EMBL" id="UINC01092708">
    <property type="protein sequence ID" value="SVC46519.1"/>
    <property type="molecule type" value="Genomic_DNA"/>
</dbReference>
<feature type="non-terminal residue" evidence="1">
    <location>
        <position position="192"/>
    </location>
</feature>
<dbReference type="InterPro" id="IPR050238">
    <property type="entry name" value="DNA_Rep/Repair_Clamp_Loader"/>
</dbReference>
<dbReference type="Gene3D" id="3.40.50.300">
    <property type="entry name" value="P-loop containing nucleotide triphosphate hydrolases"/>
    <property type="match status" value="1"/>
</dbReference>
<dbReference type="PANTHER" id="PTHR11669">
    <property type="entry name" value="REPLICATION FACTOR C / DNA POLYMERASE III GAMMA-TAU SUBUNIT"/>
    <property type="match status" value="1"/>
</dbReference>
<dbReference type="GO" id="GO:0006261">
    <property type="term" value="P:DNA-templated DNA replication"/>
    <property type="evidence" value="ECO:0007669"/>
    <property type="project" value="TreeGrafter"/>
</dbReference>
<dbReference type="InterPro" id="IPR027417">
    <property type="entry name" value="P-loop_NTPase"/>
</dbReference>
<protein>
    <recommendedName>
        <fullName evidence="2">DNA polymerase III subunit delta</fullName>
    </recommendedName>
</protein>
<dbReference type="SUPFAM" id="SSF52540">
    <property type="entry name" value="P-loop containing nucleoside triphosphate hydrolases"/>
    <property type="match status" value="1"/>
</dbReference>
<dbReference type="Pfam" id="PF13177">
    <property type="entry name" value="DNA_pol3_delta2"/>
    <property type="match status" value="1"/>
</dbReference>
<organism evidence="1">
    <name type="scientific">marine metagenome</name>
    <dbReference type="NCBI Taxonomy" id="408172"/>
    <lineage>
        <taxon>unclassified sequences</taxon>
        <taxon>metagenomes</taxon>
        <taxon>ecological metagenomes</taxon>
    </lineage>
</organism>
<dbReference type="AlphaFoldDB" id="A0A382MCC1"/>
<sequence length="192" mass="20925">VVGHQSAVSLLARGLENESLAHAYLLVGPPQIGKMTIAINLSQGVNCLANLIDRPCGKCNQCLRIAQGLHADVQVVDAQRDAAEYGLKKTIGIKQVEDIHHSATLKPFEGRYRVFIFREASQLSEEAANAFLKLLEEPPDSVLMVLLTSNPDLLPDTIVSRCHQLNLNPLPSDVIYRELQNIPGVSPVGAME</sequence>
<evidence type="ECO:0008006" key="2">
    <source>
        <dbReference type="Google" id="ProtNLM"/>
    </source>
</evidence>
<feature type="non-terminal residue" evidence="1">
    <location>
        <position position="1"/>
    </location>
</feature>
<dbReference type="PANTHER" id="PTHR11669:SF8">
    <property type="entry name" value="DNA POLYMERASE III SUBUNIT DELTA"/>
    <property type="match status" value="1"/>
</dbReference>
<gene>
    <name evidence="1" type="ORF">METZ01_LOCUS299373</name>
</gene>